<keyword evidence="12" id="KW-0998">Cell outer membrane</keyword>
<accession>A0A3S2UXP9</accession>
<evidence type="ECO:0000256" key="5">
    <source>
        <dbReference type="ARBA" id="ARBA00022496"/>
    </source>
</evidence>
<comment type="subcellular location">
    <subcellularLocation>
        <location evidence="1">Cell outer membrane</location>
        <topology evidence="1">Multi-pass membrane protein</topology>
    </subcellularLocation>
</comment>
<name>A0A3S2UXP9_9BURK</name>
<keyword evidence="8" id="KW-0406">Ion transport</keyword>
<reference evidence="18 19" key="1">
    <citation type="submission" date="2019-01" db="EMBL/GenBank/DDBJ databases">
        <authorList>
            <person name="Chen W.-M."/>
        </authorList>
    </citation>
    <scope>NUCLEOTIDE SEQUENCE [LARGE SCALE GENOMIC DNA]</scope>
    <source>
        <strain evidence="18 19">CCP-18</strain>
    </source>
</reference>
<evidence type="ECO:0000256" key="3">
    <source>
        <dbReference type="ARBA" id="ARBA00022448"/>
    </source>
</evidence>
<evidence type="ECO:0000256" key="13">
    <source>
        <dbReference type="RuleBase" id="RU003357"/>
    </source>
</evidence>
<dbReference type="InterPro" id="IPR039426">
    <property type="entry name" value="TonB-dep_rcpt-like"/>
</dbReference>
<keyword evidence="6" id="KW-0812">Transmembrane</keyword>
<organism evidence="18 19">
    <name type="scientific">Inhella crocodyli</name>
    <dbReference type="NCBI Taxonomy" id="2499851"/>
    <lineage>
        <taxon>Bacteria</taxon>
        <taxon>Pseudomonadati</taxon>
        <taxon>Pseudomonadota</taxon>
        <taxon>Betaproteobacteria</taxon>
        <taxon>Burkholderiales</taxon>
        <taxon>Sphaerotilaceae</taxon>
        <taxon>Inhella</taxon>
    </lineage>
</organism>
<dbReference type="Proteomes" id="UP000288587">
    <property type="component" value="Unassembled WGS sequence"/>
</dbReference>
<evidence type="ECO:0000256" key="11">
    <source>
        <dbReference type="ARBA" id="ARBA00023170"/>
    </source>
</evidence>
<comment type="caution">
    <text evidence="18">The sequence shown here is derived from an EMBL/GenBank/DDBJ whole genome shotgun (WGS) entry which is preliminary data.</text>
</comment>
<dbReference type="InterPro" id="IPR036942">
    <property type="entry name" value="Beta-barrel_TonB_sf"/>
</dbReference>
<dbReference type="Pfam" id="PF07715">
    <property type="entry name" value="Plug"/>
    <property type="match status" value="1"/>
</dbReference>
<evidence type="ECO:0000313" key="18">
    <source>
        <dbReference type="EMBL" id="RVT87573.1"/>
    </source>
</evidence>
<evidence type="ECO:0000313" key="19">
    <source>
        <dbReference type="Proteomes" id="UP000288587"/>
    </source>
</evidence>
<feature type="compositionally biased region" description="Low complexity" evidence="14">
    <location>
        <begin position="27"/>
        <end position="39"/>
    </location>
</feature>
<evidence type="ECO:0000256" key="12">
    <source>
        <dbReference type="ARBA" id="ARBA00023237"/>
    </source>
</evidence>
<keyword evidence="5" id="KW-0410">Iron transport</keyword>
<comment type="similarity">
    <text evidence="2 13">Belongs to the TonB-dependent receptor family.</text>
</comment>
<proteinExistence type="inferred from homology"/>
<evidence type="ECO:0000259" key="17">
    <source>
        <dbReference type="Pfam" id="PF07715"/>
    </source>
</evidence>
<keyword evidence="15" id="KW-0732">Signal</keyword>
<dbReference type="GO" id="GO:0006826">
    <property type="term" value="P:iron ion transport"/>
    <property type="evidence" value="ECO:0007669"/>
    <property type="project" value="UniProtKB-KW"/>
</dbReference>
<dbReference type="InterPro" id="IPR037066">
    <property type="entry name" value="Plug_dom_sf"/>
</dbReference>
<keyword evidence="11 18" id="KW-0675">Receptor</keyword>
<dbReference type="Pfam" id="PF00593">
    <property type="entry name" value="TonB_dep_Rec_b-barrel"/>
    <property type="match status" value="1"/>
</dbReference>
<gene>
    <name evidence="18" type="ORF">EOD73_00660</name>
</gene>
<feature type="chain" id="PRO_5018554296" evidence="15">
    <location>
        <begin position="25"/>
        <end position="801"/>
    </location>
</feature>
<feature type="signal peptide" evidence="15">
    <location>
        <begin position="1"/>
        <end position="24"/>
    </location>
</feature>
<evidence type="ECO:0000256" key="10">
    <source>
        <dbReference type="ARBA" id="ARBA00023136"/>
    </source>
</evidence>
<dbReference type="GO" id="GO:0009279">
    <property type="term" value="C:cell outer membrane"/>
    <property type="evidence" value="ECO:0007669"/>
    <property type="project" value="UniProtKB-SubCell"/>
</dbReference>
<dbReference type="EMBL" id="SACM01000001">
    <property type="protein sequence ID" value="RVT87573.1"/>
    <property type="molecule type" value="Genomic_DNA"/>
</dbReference>
<keyword evidence="9 13" id="KW-0798">TonB box</keyword>
<dbReference type="OrthoDB" id="174652at2"/>
<keyword evidence="3" id="KW-0813">Transport</keyword>
<evidence type="ECO:0000256" key="6">
    <source>
        <dbReference type="ARBA" id="ARBA00022692"/>
    </source>
</evidence>
<feature type="region of interest" description="Disordered" evidence="14">
    <location>
        <begin position="27"/>
        <end position="47"/>
    </location>
</feature>
<evidence type="ECO:0000256" key="15">
    <source>
        <dbReference type="SAM" id="SignalP"/>
    </source>
</evidence>
<feature type="domain" description="TonB-dependent receptor plug" evidence="17">
    <location>
        <begin position="64"/>
        <end position="172"/>
    </location>
</feature>
<sequence length="801" mass="87370">MQKFTLTPLATALLLIGTSALGQSAPVPAAAASSPTSSDASRKPTAQLDAVTVTASKRSEAAHRLPYNVTAVSEQALRDANITDLKSLIKDSLTFEAPPNSARFTDSVSVRGLNVSSVSANNIEWFSRSTLSYYLDDAPLPNIGFRIKDIARVETLLGPQGTLYGGGALGGTVRYITNKPQLGVTEGRVSSSVFHTRGGSDLSTDTDAVMNLPLGRDLALRVAVARLDDQGYTDRYAGTPNYLTSAWQPKPNASQVLYKDDDWHRATTGRATLLWRVSPDLSLQLSHGQQSGTAHGSSGTQLLRVASSANGAAYRAGEALGPDTVLSPYPEFTDRDIRISTIDLDWRLPGWGQLHSSTSRYRDDRIGQADYLGTGSFFYGDLGYSRFRLGSSSWAGNTAYITYANRYSGTLHETRFVSDPGPLSWIAGFFAASQQRSQAFSEWMPGLEALKTPGRGATDEGYFEDQASRYRETALFGELSWKASDRLTLTAGARLFAYRDRTATQVEDYAFDLVTGVVKAEEKDSGQSYGKLNAAYQLTPDLLAYATFSQGFRRGGANGFRGAGSVAVADELKGYRADQTNNLELGIKGFLADRRLYLQANVYQIRWKDPQTYFSQDINGFPVWGTTNGPAALSQGLELQWRWKPMASIEISGGSTYTRGEWDATKEVCLYADGTECRTYAKGGKLGGNAPWKHALSVRWQGEFEGHQVWASAGARYVGVKNSDRGDDPADQPFQYKAYTTTRASVGLAKGDWDWSLWADNLSNNRELVSFQGTSAVATRVGLRAIYLTPRTLGLNVSYRF</sequence>
<dbReference type="AlphaFoldDB" id="A0A3S2UXP9"/>
<evidence type="ECO:0000256" key="14">
    <source>
        <dbReference type="SAM" id="MobiDB-lite"/>
    </source>
</evidence>
<keyword evidence="10 13" id="KW-0472">Membrane</keyword>
<dbReference type="Gene3D" id="2.40.170.20">
    <property type="entry name" value="TonB-dependent receptor, beta-barrel domain"/>
    <property type="match status" value="1"/>
</dbReference>
<evidence type="ECO:0000259" key="16">
    <source>
        <dbReference type="Pfam" id="PF00593"/>
    </source>
</evidence>
<protein>
    <submittedName>
        <fullName evidence="18">TonB-dependent receptor</fullName>
    </submittedName>
</protein>
<dbReference type="InterPro" id="IPR000531">
    <property type="entry name" value="Beta-barrel_TonB"/>
</dbReference>
<evidence type="ECO:0000256" key="1">
    <source>
        <dbReference type="ARBA" id="ARBA00004571"/>
    </source>
</evidence>
<keyword evidence="19" id="KW-1185">Reference proteome</keyword>
<evidence type="ECO:0000256" key="2">
    <source>
        <dbReference type="ARBA" id="ARBA00009810"/>
    </source>
</evidence>
<dbReference type="PANTHER" id="PTHR32552:SF81">
    <property type="entry name" value="TONB-DEPENDENT OUTER MEMBRANE RECEPTOR"/>
    <property type="match status" value="1"/>
</dbReference>
<evidence type="ECO:0000256" key="8">
    <source>
        <dbReference type="ARBA" id="ARBA00023065"/>
    </source>
</evidence>
<evidence type="ECO:0000256" key="4">
    <source>
        <dbReference type="ARBA" id="ARBA00022452"/>
    </source>
</evidence>
<dbReference type="SUPFAM" id="SSF56935">
    <property type="entry name" value="Porins"/>
    <property type="match status" value="1"/>
</dbReference>
<evidence type="ECO:0000256" key="7">
    <source>
        <dbReference type="ARBA" id="ARBA00023004"/>
    </source>
</evidence>
<dbReference type="Gene3D" id="2.170.130.10">
    <property type="entry name" value="TonB-dependent receptor, plug domain"/>
    <property type="match status" value="1"/>
</dbReference>
<keyword evidence="4" id="KW-1134">Transmembrane beta strand</keyword>
<feature type="domain" description="TonB-dependent receptor-like beta-barrel" evidence="16">
    <location>
        <begin position="332"/>
        <end position="762"/>
    </location>
</feature>
<evidence type="ECO:0000256" key="9">
    <source>
        <dbReference type="ARBA" id="ARBA00023077"/>
    </source>
</evidence>
<dbReference type="RefSeq" id="WP_127679873.1">
    <property type="nucleotide sequence ID" value="NZ_SACM01000001.1"/>
</dbReference>
<dbReference type="InterPro" id="IPR012910">
    <property type="entry name" value="Plug_dom"/>
</dbReference>
<keyword evidence="7" id="KW-0408">Iron</keyword>
<dbReference type="PANTHER" id="PTHR32552">
    <property type="entry name" value="FERRICHROME IRON RECEPTOR-RELATED"/>
    <property type="match status" value="1"/>
</dbReference>